<evidence type="ECO:0000256" key="1">
    <source>
        <dbReference type="SAM" id="MobiDB-lite"/>
    </source>
</evidence>
<evidence type="ECO:0000313" key="2">
    <source>
        <dbReference type="EMBL" id="KAH6588709.1"/>
    </source>
</evidence>
<organism evidence="2 3">
    <name type="scientific">Batrachochytrium salamandrivorans</name>
    <dbReference type="NCBI Taxonomy" id="1357716"/>
    <lineage>
        <taxon>Eukaryota</taxon>
        <taxon>Fungi</taxon>
        <taxon>Fungi incertae sedis</taxon>
        <taxon>Chytridiomycota</taxon>
        <taxon>Chytridiomycota incertae sedis</taxon>
        <taxon>Chytridiomycetes</taxon>
        <taxon>Rhizophydiales</taxon>
        <taxon>Rhizophydiales incertae sedis</taxon>
        <taxon>Batrachochytrium</taxon>
    </lineage>
</organism>
<dbReference type="Proteomes" id="UP001648503">
    <property type="component" value="Unassembled WGS sequence"/>
</dbReference>
<dbReference type="Pfam" id="PF05250">
    <property type="entry name" value="UPF0193"/>
    <property type="match status" value="1"/>
</dbReference>
<feature type="compositionally biased region" description="Basic and acidic residues" evidence="1">
    <location>
        <begin position="193"/>
        <end position="210"/>
    </location>
</feature>
<proteinExistence type="predicted"/>
<dbReference type="PANTHER" id="PTHR28348">
    <property type="entry name" value="UPF0193 PROTEIN EVG1"/>
    <property type="match status" value="1"/>
</dbReference>
<accession>A0ABQ8EY59</accession>
<reference evidence="2 3" key="1">
    <citation type="submission" date="2021-02" db="EMBL/GenBank/DDBJ databases">
        <title>Variation within the Batrachochytrium salamandrivorans European outbreak.</title>
        <authorList>
            <person name="Kelly M."/>
            <person name="Pasmans F."/>
            <person name="Shea T.P."/>
            <person name="Munoz J.F."/>
            <person name="Carranza S."/>
            <person name="Cuomo C.A."/>
            <person name="Martel A."/>
        </authorList>
    </citation>
    <scope>NUCLEOTIDE SEQUENCE [LARGE SCALE GENOMIC DNA]</scope>
    <source>
        <strain evidence="2 3">AMFP18/2</strain>
    </source>
</reference>
<gene>
    <name evidence="2" type="ORF">BASA50_010510</name>
</gene>
<dbReference type="InterPro" id="IPR007914">
    <property type="entry name" value="UPF0193"/>
</dbReference>
<dbReference type="EMBL" id="JAFCIX010000494">
    <property type="protein sequence ID" value="KAH6588709.1"/>
    <property type="molecule type" value="Genomic_DNA"/>
</dbReference>
<name>A0ABQ8EY59_9FUNG</name>
<feature type="compositionally biased region" description="Basic and acidic residues" evidence="1">
    <location>
        <begin position="218"/>
        <end position="227"/>
    </location>
</feature>
<evidence type="ECO:0000313" key="3">
    <source>
        <dbReference type="Proteomes" id="UP001648503"/>
    </source>
</evidence>
<sequence length="291" mass="33317">MASLSLASNDSSCRPIHRRPSLLSQRSLSIHPIGKSEPKPVMNLELNTSSDSLKSISCRSTLLIPGHSRLAKEVNLSPNTQCLLKGMMRSAKLTYSQQRCLDSLVRDHGSLPSRPMDAMHAQDNLACTALPETSQRYGQPQTGRQNTRTTEWLEWRSKPGLRTLDQIKRSGMYAPELFRPTPMKDMSVEKGVFQDRLEGKDRASDSLDRHTRSHRTNHHEQQAESRSLDPSPIDEFEMVQGEINERRQWIDDMVSLGRGMQYKRQIQNEISQRVSRLEQIHKERMKSTRMA</sequence>
<keyword evidence="3" id="KW-1185">Reference proteome</keyword>
<protein>
    <submittedName>
        <fullName evidence="2">Uncharacterized protein</fullName>
    </submittedName>
</protein>
<feature type="region of interest" description="Disordered" evidence="1">
    <location>
        <begin position="193"/>
        <end position="232"/>
    </location>
</feature>
<dbReference type="PANTHER" id="PTHR28348:SF1">
    <property type="entry name" value="UPF0193 PROTEIN EVG1"/>
    <property type="match status" value="1"/>
</dbReference>
<comment type="caution">
    <text evidence="2">The sequence shown here is derived from an EMBL/GenBank/DDBJ whole genome shotgun (WGS) entry which is preliminary data.</text>
</comment>